<evidence type="ECO:0000256" key="5">
    <source>
        <dbReference type="ARBA" id="ARBA00023136"/>
    </source>
</evidence>
<keyword evidence="3 6" id="KW-0256">Endoplasmic reticulum</keyword>
<feature type="transmembrane region" description="Helical" evidence="6">
    <location>
        <begin position="109"/>
        <end position="132"/>
    </location>
</feature>
<dbReference type="GeneID" id="108810960"/>
<evidence type="ECO:0000256" key="4">
    <source>
        <dbReference type="ARBA" id="ARBA00022989"/>
    </source>
</evidence>
<feature type="transmembrane region" description="Helical" evidence="6">
    <location>
        <begin position="53"/>
        <end position="75"/>
    </location>
</feature>
<keyword evidence="8" id="KW-1185">Reference proteome</keyword>
<gene>
    <name evidence="9" type="primary">LOC108810960</name>
</gene>
<dbReference type="OrthoDB" id="567788at2759"/>
<evidence type="ECO:0000256" key="3">
    <source>
        <dbReference type="ARBA" id="ARBA00022824"/>
    </source>
</evidence>
<evidence type="ECO:0000313" key="8">
    <source>
        <dbReference type="Proteomes" id="UP000504610"/>
    </source>
</evidence>
<reference evidence="8" key="1">
    <citation type="journal article" date="2019" name="Database">
        <title>The radish genome database (RadishGD): an integrated information resource for radish genomics.</title>
        <authorList>
            <person name="Yu H.J."/>
            <person name="Baek S."/>
            <person name="Lee Y.J."/>
            <person name="Cho A."/>
            <person name="Mun J.H."/>
        </authorList>
    </citation>
    <scope>NUCLEOTIDE SEQUENCE [LARGE SCALE GENOMIC DNA]</scope>
    <source>
        <strain evidence="8">cv. WK10039</strain>
    </source>
</reference>
<feature type="domain" description="Reticulon" evidence="7">
    <location>
        <begin position="17"/>
        <end position="207"/>
    </location>
</feature>
<dbReference type="RefSeq" id="XP_018438529.1">
    <property type="nucleotide sequence ID" value="XM_018583027.2"/>
</dbReference>
<dbReference type="InterPro" id="IPR045064">
    <property type="entry name" value="Reticulon-like"/>
</dbReference>
<keyword evidence="5 6" id="KW-0472">Membrane</keyword>
<dbReference type="GO" id="GO:0009617">
    <property type="term" value="P:response to bacterium"/>
    <property type="evidence" value="ECO:0007669"/>
    <property type="project" value="InterPro"/>
</dbReference>
<evidence type="ECO:0000256" key="2">
    <source>
        <dbReference type="ARBA" id="ARBA00022692"/>
    </source>
</evidence>
<dbReference type="Pfam" id="PF02453">
    <property type="entry name" value="Reticulon"/>
    <property type="match status" value="1"/>
</dbReference>
<name>A0A6J0JUT7_RAPSA</name>
<dbReference type="PANTHER" id="PTHR10994:SF145">
    <property type="entry name" value="RETICULON-LIKE PROTEIN B13"/>
    <property type="match status" value="1"/>
</dbReference>
<dbReference type="InterPro" id="IPR003388">
    <property type="entry name" value="Reticulon"/>
</dbReference>
<evidence type="ECO:0000313" key="9">
    <source>
        <dbReference type="RefSeq" id="XP_018438529.1"/>
    </source>
</evidence>
<accession>A0A6J0JUT7</accession>
<organism evidence="8 9">
    <name type="scientific">Raphanus sativus</name>
    <name type="common">Radish</name>
    <name type="synonym">Raphanus raphanistrum var. sativus</name>
    <dbReference type="NCBI Taxonomy" id="3726"/>
    <lineage>
        <taxon>Eukaryota</taxon>
        <taxon>Viridiplantae</taxon>
        <taxon>Streptophyta</taxon>
        <taxon>Embryophyta</taxon>
        <taxon>Tracheophyta</taxon>
        <taxon>Spermatophyta</taxon>
        <taxon>Magnoliopsida</taxon>
        <taxon>eudicotyledons</taxon>
        <taxon>Gunneridae</taxon>
        <taxon>Pentapetalae</taxon>
        <taxon>rosids</taxon>
        <taxon>malvids</taxon>
        <taxon>Brassicales</taxon>
        <taxon>Brassicaceae</taxon>
        <taxon>Brassiceae</taxon>
        <taxon>Raphanus</taxon>
    </lineage>
</organism>
<keyword evidence="2 6" id="KW-0812">Transmembrane</keyword>
<evidence type="ECO:0000256" key="6">
    <source>
        <dbReference type="RuleBase" id="RU363132"/>
    </source>
</evidence>
<dbReference type="Proteomes" id="UP000504610">
    <property type="component" value="Chromosome 6"/>
</dbReference>
<evidence type="ECO:0000259" key="7">
    <source>
        <dbReference type="PROSITE" id="PS50845"/>
    </source>
</evidence>
<feature type="transmembrane region" description="Helical" evidence="6">
    <location>
        <begin position="138"/>
        <end position="159"/>
    </location>
</feature>
<comment type="subcellular location">
    <subcellularLocation>
        <location evidence="1 6">Endoplasmic reticulum membrane</location>
        <topology evidence="1 6">Multi-pass membrane protein</topology>
    </subcellularLocation>
</comment>
<evidence type="ECO:0000256" key="1">
    <source>
        <dbReference type="ARBA" id="ARBA00004477"/>
    </source>
</evidence>
<dbReference type="GO" id="GO:0005789">
    <property type="term" value="C:endoplasmic reticulum membrane"/>
    <property type="evidence" value="ECO:0007669"/>
    <property type="project" value="UniProtKB-SubCell"/>
</dbReference>
<keyword evidence="4 6" id="KW-1133">Transmembrane helix</keyword>
<protein>
    <recommendedName>
        <fullName evidence="6">Reticulon-like protein</fullName>
    </recommendedName>
</protein>
<dbReference type="PROSITE" id="PS50845">
    <property type="entry name" value="RETICULON"/>
    <property type="match status" value="1"/>
</dbReference>
<feature type="transmembrane region" description="Helical" evidence="6">
    <location>
        <begin position="28"/>
        <end position="47"/>
    </location>
</feature>
<dbReference type="PANTHER" id="PTHR10994">
    <property type="entry name" value="RETICULON"/>
    <property type="match status" value="1"/>
</dbReference>
<reference evidence="9" key="2">
    <citation type="submission" date="2025-08" db="UniProtKB">
        <authorList>
            <consortium name="RefSeq"/>
        </authorList>
    </citation>
    <scope>IDENTIFICATION</scope>
    <source>
        <tissue evidence="9">Leaf</tissue>
    </source>
</reference>
<dbReference type="KEGG" id="rsz:108810960"/>
<dbReference type="AlphaFoldDB" id="A0A6J0JUT7"/>
<proteinExistence type="predicted"/>
<sequence>MANDVTKDTSPKSEDTLEDIYLWRRKKLAFSVLFVSTATWILINIYGFSSITIVSWAAMAIVSIVFLWGSLLRLLSKVEPDLSGLEVSDEFVAETVGSCRKLMEEMVRWMFRVGAESEWFVFAGTILGFWILSRIGNLLDFHTFLFIGLVIGLTVPKLWEKNGDRLQKLSKNLKDRSNEAYDNCREKILKMKNKLQHGTEEKVKKAE</sequence>